<protein>
    <recommendedName>
        <fullName evidence="3">Phospholipase C/D domain-containing protein</fullName>
    </recommendedName>
</protein>
<dbReference type="EMBL" id="LHXX01000050">
    <property type="protein sequence ID" value="KXB01456.1"/>
    <property type="molecule type" value="Genomic_DNA"/>
</dbReference>
<proteinExistence type="predicted"/>
<evidence type="ECO:0000313" key="1">
    <source>
        <dbReference type="EMBL" id="KXB01456.1"/>
    </source>
</evidence>
<dbReference type="InterPro" id="IPR008947">
    <property type="entry name" value="PLipase_C/P1_nuclease_dom_sf"/>
</dbReference>
<evidence type="ECO:0008006" key="3">
    <source>
        <dbReference type="Google" id="ProtNLM"/>
    </source>
</evidence>
<keyword evidence="2" id="KW-1185">Reference proteome</keyword>
<accession>A0A133V4X9</accession>
<gene>
    <name evidence="1" type="ORF">AKJ43_03365</name>
</gene>
<comment type="caution">
    <text evidence="1">The sequence shown here is derived from an EMBL/GenBank/DDBJ whole genome shotgun (WGS) entry which is preliminary data.</text>
</comment>
<sequence length="394" mass="45352">VEGTTIGGGRDNPHKDEWDAIDDKAHYSEGGKKFTAFNHFIDIKKGPGLFDDYDGYSYKEGSASTDEYQSASDANEVEGVETFFAEILARITGYKVDEGLNWWLNDEYVHAPCHKWYKSCSPSVEKYSFPEDKGIYSSVVDELAARFPLAKSVGGKNKGIPYSVFMPVDNLARYWYSIFVESGDMWAWQALGRVMHAVQDASVPHHATGYNGNWHIDYEKDMNKYVKNWLNDPNFKEEIKDLVEEWNRIDSSPPNTLNKKDWNKTPAKNWRIDQLVTWVALNAYREYHTTYNDFKNGYDFNADSMRHLTKLAVAMSVLVLIKGTEDNPSLITEEGEIINFIGNKNTKELHSPDCYWVTQIRPDNKVAFSRLEEALNEEEGYNGCYYCLRDYHTE</sequence>
<name>A0A133V4X9_9EURY</name>
<dbReference type="Proteomes" id="UP000070400">
    <property type="component" value="Unassembled WGS sequence"/>
</dbReference>
<dbReference type="Gene3D" id="3.40.10.10">
    <property type="entry name" value="DNA Methylphosphotriester Repair Domain"/>
    <property type="match status" value="1"/>
</dbReference>
<organism evidence="1 2">
    <name type="scientific">candidate division MSBL1 archaeon SCGC-AAA261D19</name>
    <dbReference type="NCBI Taxonomy" id="1698273"/>
    <lineage>
        <taxon>Archaea</taxon>
        <taxon>Methanobacteriati</taxon>
        <taxon>Methanobacteriota</taxon>
        <taxon>candidate division MSBL1</taxon>
    </lineage>
</organism>
<reference evidence="1 2" key="1">
    <citation type="journal article" date="2016" name="Sci. Rep.">
        <title>Metabolic traits of an uncultured archaeal lineage -MSBL1- from brine pools of the Red Sea.</title>
        <authorList>
            <person name="Mwirichia R."/>
            <person name="Alam I."/>
            <person name="Rashid M."/>
            <person name="Vinu M."/>
            <person name="Ba-Alawi W."/>
            <person name="Anthony Kamau A."/>
            <person name="Kamanda Ngugi D."/>
            <person name="Goker M."/>
            <person name="Klenk H.P."/>
            <person name="Bajic V."/>
            <person name="Stingl U."/>
        </authorList>
    </citation>
    <scope>NUCLEOTIDE SEQUENCE [LARGE SCALE GENOMIC DNA]</scope>
    <source>
        <strain evidence="1">SCGC-AAA261D19</strain>
    </source>
</reference>
<dbReference type="GO" id="GO:0016788">
    <property type="term" value="F:hydrolase activity, acting on ester bonds"/>
    <property type="evidence" value="ECO:0007669"/>
    <property type="project" value="InterPro"/>
</dbReference>
<feature type="non-terminal residue" evidence="1">
    <location>
        <position position="1"/>
    </location>
</feature>
<dbReference type="SUPFAM" id="SSF48537">
    <property type="entry name" value="Phospholipase C/P1 nuclease"/>
    <property type="match status" value="1"/>
</dbReference>
<dbReference type="AlphaFoldDB" id="A0A133V4X9"/>
<dbReference type="InterPro" id="IPR035451">
    <property type="entry name" value="Ada-like_dom_sf"/>
</dbReference>
<evidence type="ECO:0000313" key="2">
    <source>
        <dbReference type="Proteomes" id="UP000070400"/>
    </source>
</evidence>
<dbReference type="Gene3D" id="1.10.575.10">
    <property type="entry name" value="P1 Nuclease"/>
    <property type="match status" value="1"/>
</dbReference>